<dbReference type="InParanoid" id="A0A286UN85"/>
<keyword evidence="6" id="KW-0812">Transmembrane</keyword>
<dbReference type="GO" id="GO:0006654">
    <property type="term" value="P:phosphatidic acid biosynthetic process"/>
    <property type="evidence" value="ECO:0007669"/>
    <property type="project" value="TreeGrafter"/>
</dbReference>
<keyword evidence="4" id="KW-0443">Lipid metabolism</keyword>
<keyword evidence="4" id="KW-0444">Lipid biosynthesis</keyword>
<dbReference type="CDD" id="cd07989">
    <property type="entry name" value="LPLAT_AGPAT-like"/>
    <property type="match status" value="1"/>
</dbReference>
<dbReference type="SMART" id="SM00563">
    <property type="entry name" value="PlsC"/>
    <property type="match status" value="1"/>
</dbReference>
<evidence type="ECO:0000256" key="1">
    <source>
        <dbReference type="ARBA" id="ARBA00008655"/>
    </source>
</evidence>
<evidence type="ECO:0000259" key="7">
    <source>
        <dbReference type="SMART" id="SM00563"/>
    </source>
</evidence>
<keyword evidence="3 4" id="KW-0012">Acyltransferase</keyword>
<accession>A0A286UN85</accession>
<dbReference type="InterPro" id="IPR002123">
    <property type="entry name" value="Plipid/glycerol_acylTrfase"/>
</dbReference>
<name>A0A286UN85_9AGAM</name>
<dbReference type="SUPFAM" id="SSF69593">
    <property type="entry name" value="Glycerol-3-phosphate (1)-acyltransferase"/>
    <property type="match status" value="1"/>
</dbReference>
<dbReference type="InterPro" id="IPR004552">
    <property type="entry name" value="AGP_acyltrans"/>
</dbReference>
<evidence type="ECO:0000256" key="3">
    <source>
        <dbReference type="ARBA" id="ARBA00023315"/>
    </source>
</evidence>
<feature type="compositionally biased region" description="Low complexity" evidence="5">
    <location>
        <begin position="283"/>
        <end position="295"/>
    </location>
</feature>
<reference evidence="8 9" key="1">
    <citation type="journal article" date="2017" name="Mol. Ecol.">
        <title>Comparative and population genomic landscape of Phellinus noxius: A hypervariable fungus causing root rot in trees.</title>
        <authorList>
            <person name="Chung C.L."/>
            <person name="Lee T.J."/>
            <person name="Akiba M."/>
            <person name="Lee H.H."/>
            <person name="Kuo T.H."/>
            <person name="Liu D."/>
            <person name="Ke H.M."/>
            <person name="Yokoi T."/>
            <person name="Roa M.B."/>
            <person name="Lu M.J."/>
            <person name="Chang Y.Y."/>
            <person name="Ann P.J."/>
            <person name="Tsai J.N."/>
            <person name="Chen C.Y."/>
            <person name="Tzean S.S."/>
            <person name="Ota Y."/>
            <person name="Hattori T."/>
            <person name="Sahashi N."/>
            <person name="Liou R.F."/>
            <person name="Kikuchi T."/>
            <person name="Tsai I.J."/>
        </authorList>
    </citation>
    <scope>NUCLEOTIDE SEQUENCE [LARGE SCALE GENOMIC DNA]</scope>
    <source>
        <strain evidence="8 9">FFPRI411160</strain>
    </source>
</reference>
<dbReference type="NCBIfam" id="TIGR00530">
    <property type="entry name" value="AGP_acyltrn"/>
    <property type="match status" value="1"/>
</dbReference>
<gene>
    <name evidence="8" type="ORF">PNOK_0367500</name>
</gene>
<feature type="region of interest" description="Disordered" evidence="5">
    <location>
        <begin position="307"/>
        <end position="335"/>
    </location>
</feature>
<keyword evidence="6" id="KW-1133">Transmembrane helix</keyword>
<evidence type="ECO:0000256" key="5">
    <source>
        <dbReference type="SAM" id="MobiDB-lite"/>
    </source>
</evidence>
<keyword evidence="6" id="KW-0472">Membrane</keyword>
<comment type="caution">
    <text evidence="8">The sequence shown here is derived from an EMBL/GenBank/DDBJ whole genome shotgun (WGS) entry which is preliminary data.</text>
</comment>
<proteinExistence type="inferred from homology"/>
<comment type="domain">
    <text evidence="4">The HXXXXD motif is essential for acyltransferase activity and may constitute the binding site for the phosphate moiety of the glycerol-3-phosphate.</text>
</comment>
<sequence>MSLLSFFKPLAYISLPVFLLRTASKASPLARYYVRLGIYLSTVGICSVWGVVASIGMSLIGKRYDIKWFVARSFYLLAGRLLDITIEVEGEEYLSQRPSVMLGNHLSMLDLLYLGRIFPKQATMTAKKELQWMPLLGQFMKLAGVIFIDRKNNARAKQSIAQAGERMKERKVSIWMFPEGTRSLSEKVDLRTFKKGAFHLAVQAGVPITPVVCENYYRLYHKGCFESGRIKIKVLPPIPTVGLTAADVTELSIRVRAQMLDALRELSGEVVEAPPADVKENVSDSSSEASSVPASLSIDTSTHLISSRASNSGFTTDDDDGMVLVDRPETPQDAP</sequence>
<dbReference type="PANTHER" id="PTHR10434">
    <property type="entry name" value="1-ACYL-SN-GLYCEROL-3-PHOSPHATE ACYLTRANSFERASE"/>
    <property type="match status" value="1"/>
</dbReference>
<feature type="compositionally biased region" description="Basic and acidic residues" evidence="5">
    <location>
        <begin position="326"/>
        <end position="335"/>
    </location>
</feature>
<dbReference type="Proteomes" id="UP000217199">
    <property type="component" value="Unassembled WGS sequence"/>
</dbReference>
<keyword evidence="9" id="KW-1185">Reference proteome</keyword>
<feature type="region of interest" description="Disordered" evidence="5">
    <location>
        <begin position="274"/>
        <end position="295"/>
    </location>
</feature>
<evidence type="ECO:0000313" key="9">
    <source>
        <dbReference type="Proteomes" id="UP000217199"/>
    </source>
</evidence>
<dbReference type="AlphaFoldDB" id="A0A286UN85"/>
<keyword evidence="4" id="KW-1208">Phospholipid metabolism</keyword>
<dbReference type="FunCoup" id="A0A286UN85">
    <property type="interactions" value="187"/>
</dbReference>
<dbReference type="STRING" id="2282107.A0A286UN85"/>
<dbReference type="GO" id="GO:0003841">
    <property type="term" value="F:1-acylglycerol-3-phosphate O-acyltransferase activity"/>
    <property type="evidence" value="ECO:0007669"/>
    <property type="project" value="UniProtKB-UniRule"/>
</dbReference>
<dbReference type="PANTHER" id="PTHR10434:SF11">
    <property type="entry name" value="1-ACYL-SN-GLYCEROL-3-PHOSPHATE ACYLTRANSFERASE"/>
    <property type="match status" value="1"/>
</dbReference>
<dbReference type="EC" id="2.3.1.51" evidence="4"/>
<protein>
    <recommendedName>
        <fullName evidence="4">1-acyl-sn-glycerol-3-phosphate acyltransferase</fullName>
        <ecNumber evidence="4">2.3.1.51</ecNumber>
    </recommendedName>
</protein>
<evidence type="ECO:0000313" key="8">
    <source>
        <dbReference type="EMBL" id="PAV21048.1"/>
    </source>
</evidence>
<feature type="transmembrane region" description="Helical" evidence="6">
    <location>
        <begin position="36"/>
        <end position="60"/>
    </location>
</feature>
<dbReference type="OrthoDB" id="202234at2759"/>
<organism evidence="8 9">
    <name type="scientific">Pyrrhoderma noxium</name>
    <dbReference type="NCBI Taxonomy" id="2282107"/>
    <lineage>
        <taxon>Eukaryota</taxon>
        <taxon>Fungi</taxon>
        <taxon>Dikarya</taxon>
        <taxon>Basidiomycota</taxon>
        <taxon>Agaricomycotina</taxon>
        <taxon>Agaricomycetes</taxon>
        <taxon>Hymenochaetales</taxon>
        <taxon>Hymenochaetaceae</taxon>
        <taxon>Pyrrhoderma</taxon>
    </lineage>
</organism>
<keyword evidence="4" id="KW-0594">Phospholipid biosynthesis</keyword>
<evidence type="ECO:0000256" key="4">
    <source>
        <dbReference type="RuleBase" id="RU361267"/>
    </source>
</evidence>
<dbReference type="GO" id="GO:0005783">
    <property type="term" value="C:endoplasmic reticulum"/>
    <property type="evidence" value="ECO:0007669"/>
    <property type="project" value="TreeGrafter"/>
</dbReference>
<keyword evidence="2 4" id="KW-0808">Transferase</keyword>
<dbReference type="GO" id="GO:0016020">
    <property type="term" value="C:membrane"/>
    <property type="evidence" value="ECO:0007669"/>
    <property type="project" value="InterPro"/>
</dbReference>
<evidence type="ECO:0000256" key="2">
    <source>
        <dbReference type="ARBA" id="ARBA00022679"/>
    </source>
</evidence>
<feature type="domain" description="Phospholipid/glycerol acyltransferase" evidence="7">
    <location>
        <begin position="99"/>
        <end position="216"/>
    </location>
</feature>
<comment type="catalytic activity">
    <reaction evidence="4">
        <text>a 1-acyl-sn-glycero-3-phosphate + an acyl-CoA = a 1,2-diacyl-sn-glycero-3-phosphate + CoA</text>
        <dbReference type="Rhea" id="RHEA:19709"/>
        <dbReference type="ChEBI" id="CHEBI:57287"/>
        <dbReference type="ChEBI" id="CHEBI:57970"/>
        <dbReference type="ChEBI" id="CHEBI:58342"/>
        <dbReference type="ChEBI" id="CHEBI:58608"/>
        <dbReference type="EC" id="2.3.1.51"/>
    </reaction>
</comment>
<dbReference type="Pfam" id="PF01553">
    <property type="entry name" value="Acyltransferase"/>
    <property type="match status" value="1"/>
</dbReference>
<evidence type="ECO:0000256" key="6">
    <source>
        <dbReference type="SAM" id="Phobius"/>
    </source>
</evidence>
<dbReference type="EMBL" id="NBII01000003">
    <property type="protein sequence ID" value="PAV21048.1"/>
    <property type="molecule type" value="Genomic_DNA"/>
</dbReference>
<comment type="similarity">
    <text evidence="1 4">Belongs to the 1-acyl-sn-glycerol-3-phosphate acyltransferase family.</text>
</comment>